<dbReference type="Gene3D" id="2.20.110.10">
    <property type="entry name" value="Histone H3 K4-specific methyltransferase SET7/9 N-terminal domain"/>
    <property type="match status" value="3"/>
</dbReference>
<dbReference type="Pfam" id="PF00069">
    <property type="entry name" value="Pkinase"/>
    <property type="match status" value="1"/>
</dbReference>
<dbReference type="InterPro" id="IPR000719">
    <property type="entry name" value="Prot_kinase_dom"/>
</dbReference>
<evidence type="ECO:0000256" key="1">
    <source>
        <dbReference type="ARBA" id="ARBA00022737"/>
    </source>
</evidence>
<dbReference type="PANTHER" id="PTHR43215">
    <property type="entry name" value="RADIAL SPOKE HEAD 1 HOMOLOG"/>
    <property type="match status" value="1"/>
</dbReference>
<dbReference type="GO" id="GO:0005524">
    <property type="term" value="F:ATP binding"/>
    <property type="evidence" value="ECO:0007669"/>
    <property type="project" value="InterPro"/>
</dbReference>
<evidence type="ECO:0000259" key="2">
    <source>
        <dbReference type="PROSITE" id="PS50011"/>
    </source>
</evidence>
<sequence>MGNSDSNASIKALHANYMVVRNIKDDPRYGEGRIVKQKQTKQEAFQKEINLTDEDKFKKLKVMLEKKESNTYDNLINVTKLYYHEDSQFCGQFFKIYILLEFIPFCLYDIIEQRLAKKQQFREQELMQILKGCIEALFILQYQNITHQAIRPDTISYLEQYPFVKLTDPTVSGVLSSFQLVVQDELKQINQNYLSPQLMQSLNDEMQPQHNPYKSDVYSLGMTMLHLSTLNNCDDCYDIPRSKVLHQQVQRRLQQIEPSFSSQYIQILREMLLLNEDQRPDFIQLKQELQGVSTIQSPQQPYYQEEYVIQSKKAPIVQVQAYEQAVESFSIQQPSQTPQMIMHSEQSAKFNIQQSTQSIRNSQVQKSQQLKQSQQVNQSIYVDRNGVQELRPDICDHIKILPLSEQVSEPSEIDHNIGNQIGMDQFLDVTHEPDQQENLMPITSFETSQQYQHYQNMQQSKQNQPASYESYKMDYNMQANHLSNNNKYDYLYDRNLSNQEKLMNYQNDLKRTFEHLSVQAEKVIEVYANGSKYDGEKLNGMRHGNGTFFYQDNGGVYEGQWFENKMHGSGNIVHSTIGTLFYASGKPAYEGQWVNDKFQGKGTLYNEEPQMLFSDFDYGDFDQVGEYWTKYVGQFHEDNKEGQGTLYLSNGDKFEGNFLQDLVSGPGKYIKVNGQVFSGRWWRNKLQS</sequence>
<dbReference type="SMART" id="SM00220">
    <property type="entry name" value="S_TKc"/>
    <property type="match status" value="1"/>
</dbReference>
<dbReference type="AlphaFoldDB" id="A0CYW6"/>
<accession>A0CYW6</accession>
<dbReference type="OrthoDB" id="299374at2759"/>
<dbReference type="InterPro" id="IPR011009">
    <property type="entry name" value="Kinase-like_dom_sf"/>
</dbReference>
<evidence type="ECO:0000313" key="3">
    <source>
        <dbReference type="EMBL" id="CAK75983.1"/>
    </source>
</evidence>
<proteinExistence type="predicted"/>
<dbReference type="SUPFAM" id="SSF56112">
    <property type="entry name" value="Protein kinase-like (PK-like)"/>
    <property type="match status" value="1"/>
</dbReference>
<keyword evidence="1" id="KW-0677">Repeat</keyword>
<feature type="domain" description="Protein kinase" evidence="2">
    <location>
        <begin position="1"/>
        <end position="303"/>
    </location>
</feature>
<dbReference type="KEGG" id="ptm:GSPATT00011584001"/>
<dbReference type="InterPro" id="IPR003409">
    <property type="entry name" value="MORN"/>
</dbReference>
<dbReference type="GeneID" id="5029165"/>
<dbReference type="GO" id="GO:0004672">
    <property type="term" value="F:protein kinase activity"/>
    <property type="evidence" value="ECO:0007669"/>
    <property type="project" value="InterPro"/>
</dbReference>
<name>A0CYW6_PARTE</name>
<keyword evidence="4" id="KW-1185">Reference proteome</keyword>
<dbReference type="Gene3D" id="3.30.200.20">
    <property type="entry name" value="Phosphorylase Kinase, domain 1"/>
    <property type="match status" value="1"/>
</dbReference>
<dbReference type="Pfam" id="PF02493">
    <property type="entry name" value="MORN"/>
    <property type="match status" value="5"/>
</dbReference>
<organism evidence="3 4">
    <name type="scientific">Paramecium tetraurelia</name>
    <dbReference type="NCBI Taxonomy" id="5888"/>
    <lineage>
        <taxon>Eukaryota</taxon>
        <taxon>Sar</taxon>
        <taxon>Alveolata</taxon>
        <taxon>Ciliophora</taxon>
        <taxon>Intramacronucleata</taxon>
        <taxon>Oligohymenophorea</taxon>
        <taxon>Peniculida</taxon>
        <taxon>Parameciidae</taxon>
        <taxon>Paramecium</taxon>
    </lineage>
</organism>
<reference evidence="3 4" key="1">
    <citation type="journal article" date="2006" name="Nature">
        <title>Global trends of whole-genome duplications revealed by the ciliate Paramecium tetraurelia.</title>
        <authorList>
            <consortium name="Genoscope"/>
            <person name="Aury J.-M."/>
            <person name="Jaillon O."/>
            <person name="Duret L."/>
            <person name="Noel B."/>
            <person name="Jubin C."/>
            <person name="Porcel B.M."/>
            <person name="Segurens B."/>
            <person name="Daubin V."/>
            <person name="Anthouard V."/>
            <person name="Aiach N."/>
            <person name="Arnaiz O."/>
            <person name="Billaut A."/>
            <person name="Beisson J."/>
            <person name="Blanc I."/>
            <person name="Bouhouche K."/>
            <person name="Camara F."/>
            <person name="Duharcourt S."/>
            <person name="Guigo R."/>
            <person name="Gogendeau D."/>
            <person name="Katinka M."/>
            <person name="Keller A.-M."/>
            <person name="Kissmehl R."/>
            <person name="Klotz C."/>
            <person name="Koll F."/>
            <person name="Le Moue A."/>
            <person name="Lepere C."/>
            <person name="Malinsky S."/>
            <person name="Nowacki M."/>
            <person name="Nowak J.K."/>
            <person name="Plattner H."/>
            <person name="Poulain J."/>
            <person name="Ruiz F."/>
            <person name="Serrano V."/>
            <person name="Zagulski M."/>
            <person name="Dessen P."/>
            <person name="Betermier M."/>
            <person name="Weissenbach J."/>
            <person name="Scarpelli C."/>
            <person name="Schachter V."/>
            <person name="Sperling L."/>
            <person name="Meyer E."/>
            <person name="Cohen J."/>
            <person name="Wincker P."/>
        </authorList>
    </citation>
    <scope>NUCLEOTIDE SEQUENCE [LARGE SCALE GENOMIC DNA]</scope>
    <source>
        <strain evidence="3 4">Stock d4-2</strain>
    </source>
</reference>
<dbReference type="Gene3D" id="1.10.510.10">
    <property type="entry name" value="Transferase(Phosphotransferase) domain 1"/>
    <property type="match status" value="1"/>
</dbReference>
<dbReference type="RefSeq" id="XP_001443380.1">
    <property type="nucleotide sequence ID" value="XM_001443343.1"/>
</dbReference>
<dbReference type="SUPFAM" id="SSF82185">
    <property type="entry name" value="Histone H3 K4-specific methyltransferase SET7/9 N-terminal domain"/>
    <property type="match status" value="2"/>
</dbReference>
<dbReference type="SMART" id="SM00698">
    <property type="entry name" value="MORN"/>
    <property type="match status" value="5"/>
</dbReference>
<dbReference type="HOGENOM" id="CLU_424217_0_0_1"/>
<dbReference type="PANTHER" id="PTHR43215:SF14">
    <property type="entry name" value="RADIAL SPOKE HEAD 1 HOMOLOG"/>
    <property type="match status" value="1"/>
</dbReference>
<dbReference type="STRING" id="5888.A0CYW6"/>
<gene>
    <name evidence="3" type="ORF">GSPATT00011584001</name>
</gene>
<evidence type="ECO:0000313" key="4">
    <source>
        <dbReference type="Proteomes" id="UP000000600"/>
    </source>
</evidence>
<dbReference type="OMA" id="FHEDNKE"/>
<protein>
    <recommendedName>
        <fullName evidence="2">Protein kinase domain-containing protein</fullName>
    </recommendedName>
</protein>
<dbReference type="Proteomes" id="UP000000600">
    <property type="component" value="Unassembled WGS sequence"/>
</dbReference>
<dbReference type="eggNOG" id="KOG0229">
    <property type="taxonomic scope" value="Eukaryota"/>
</dbReference>
<dbReference type="EMBL" id="CT868219">
    <property type="protein sequence ID" value="CAK75983.1"/>
    <property type="molecule type" value="Genomic_DNA"/>
</dbReference>
<dbReference type="InParanoid" id="A0CYW6"/>
<dbReference type="PROSITE" id="PS50011">
    <property type="entry name" value="PROTEIN_KINASE_DOM"/>
    <property type="match status" value="1"/>
</dbReference>